<dbReference type="Pfam" id="PF13646">
    <property type="entry name" value="HEAT_2"/>
    <property type="match status" value="2"/>
</dbReference>
<feature type="binding site" evidence="10">
    <location>
        <position position="90"/>
    </location>
    <ligand>
        <name>Fe cation</name>
        <dbReference type="ChEBI" id="CHEBI:24875"/>
        <label>1</label>
    </ligand>
</feature>
<evidence type="ECO:0000256" key="8">
    <source>
        <dbReference type="ARBA" id="ARBA00023256"/>
    </source>
</evidence>
<comment type="similarity">
    <text evidence="10">Belongs to the deoxyhypusine hydroxylase family.</text>
</comment>
<gene>
    <name evidence="10" type="primary">DOHH</name>
</gene>
<keyword evidence="12" id="KW-1185">Reference proteome</keyword>
<feature type="binding site" evidence="10">
    <location>
        <position position="207"/>
    </location>
    <ligand>
        <name>Fe cation</name>
        <dbReference type="ChEBI" id="CHEBI:24875"/>
        <label>2</label>
    </ligand>
</feature>
<evidence type="ECO:0000256" key="5">
    <source>
        <dbReference type="ARBA" id="ARBA00023002"/>
    </source>
</evidence>
<name>A0A8B9Q3M7_APTOW</name>
<dbReference type="GO" id="GO:0019135">
    <property type="term" value="F:deoxyhypusine monooxygenase activity"/>
    <property type="evidence" value="ECO:0007669"/>
    <property type="project" value="UniProtKB-UniRule"/>
</dbReference>
<dbReference type="PANTHER" id="PTHR12697:SF5">
    <property type="entry name" value="DEOXYHYPUSINE HYDROXYLASE"/>
    <property type="match status" value="1"/>
</dbReference>
<dbReference type="Gene3D" id="1.25.10.10">
    <property type="entry name" value="Leucine-rich Repeat Variant"/>
    <property type="match status" value="2"/>
</dbReference>
<dbReference type="PANTHER" id="PTHR12697">
    <property type="entry name" value="PBS LYASE HEAT-LIKE PROTEIN"/>
    <property type="match status" value="1"/>
</dbReference>
<evidence type="ECO:0000256" key="9">
    <source>
        <dbReference type="ARBA" id="ARBA00045876"/>
    </source>
</evidence>
<keyword evidence="3 10" id="KW-0479">Metal-binding</keyword>
<comment type="function">
    <text evidence="10">Catalyzes the hydroxylation of the N(6)-(4-aminobutyl)-L-lysine intermediate to form hypusine, an essential post-translational modification only found in mature eIF-5A factor.</text>
</comment>
<dbReference type="FunFam" id="1.25.10.10:FF:000099">
    <property type="entry name" value="Deoxyhypusine hydroxylase"/>
    <property type="match status" value="2"/>
</dbReference>
<keyword evidence="4" id="KW-0677">Repeat</keyword>
<evidence type="ECO:0000313" key="11">
    <source>
        <dbReference type="Ensembl" id="ENSAOWP00000020857.1"/>
    </source>
</evidence>
<dbReference type="InterPro" id="IPR016024">
    <property type="entry name" value="ARM-type_fold"/>
</dbReference>
<dbReference type="GO" id="GO:0046872">
    <property type="term" value="F:metal ion binding"/>
    <property type="evidence" value="ECO:0007669"/>
    <property type="project" value="UniProtKB-KW"/>
</dbReference>
<comment type="catalytic activity">
    <reaction evidence="1 10">
        <text>[eIF5A protein]-deoxyhypusine + AH2 + O2 = [eIF5A protein]-hypusine + A + H2O</text>
        <dbReference type="Rhea" id="RHEA:14101"/>
        <dbReference type="Rhea" id="RHEA-COMP:10144"/>
        <dbReference type="Rhea" id="RHEA-COMP:12592"/>
        <dbReference type="ChEBI" id="CHEBI:13193"/>
        <dbReference type="ChEBI" id="CHEBI:15377"/>
        <dbReference type="ChEBI" id="CHEBI:15379"/>
        <dbReference type="ChEBI" id="CHEBI:17499"/>
        <dbReference type="ChEBI" id="CHEBI:82657"/>
        <dbReference type="ChEBI" id="CHEBI:91175"/>
        <dbReference type="EC" id="1.14.99.29"/>
    </reaction>
</comment>
<evidence type="ECO:0000313" key="12">
    <source>
        <dbReference type="Proteomes" id="UP000694424"/>
    </source>
</evidence>
<keyword evidence="8 10" id="KW-0386">Hypusine biosynthesis</keyword>
<evidence type="ECO:0000256" key="1">
    <source>
        <dbReference type="ARBA" id="ARBA00000068"/>
    </source>
</evidence>
<sequence>MVTEKEVEAIGQTLVDAAQPLPARFRALFTLRNLGGRVAVDWISQAFGDSSALLKHELAYCLGQMRDEAAIPVLVRVLEDTRQEPMVRHEAGEALGAIGNPDVLDVLKRYSEDPVVEVAETCQLAVKRLEWLQENKEEPGASPYLSVDPAPPAEETDIAKLRKTLLDESRTLFDRYRAMFALRNLGGQEAVLALADGLRCGSALFRHEIGYVLGQMQHEACVPQLTAALRSRAESPMVRHECAEALGSIARASCLETLRAFAHDEERVVRESCEVALDMYEYENGSQFQYADGLCKLQASA</sequence>
<feature type="binding site" evidence="10">
    <location>
        <position position="56"/>
    </location>
    <ligand>
        <name>Fe cation</name>
        <dbReference type="ChEBI" id="CHEBI:24875"/>
        <label>1</label>
    </ligand>
</feature>
<feature type="binding site" evidence="10">
    <location>
        <position position="89"/>
    </location>
    <ligand>
        <name>Fe cation</name>
        <dbReference type="ChEBI" id="CHEBI:24875"/>
        <label>1</label>
    </ligand>
</feature>
<dbReference type="InterPro" id="IPR004155">
    <property type="entry name" value="PBS_lyase_HEAT"/>
</dbReference>
<dbReference type="AlphaFoldDB" id="A0A8B9Q3M7"/>
<dbReference type="Ensembl" id="ENSAOWT00000023625.1">
    <property type="protein sequence ID" value="ENSAOWP00000020857.1"/>
    <property type="gene ID" value="ENSAOWG00000014109.1"/>
</dbReference>
<dbReference type="Proteomes" id="UP000694424">
    <property type="component" value="Unplaced"/>
</dbReference>
<comment type="function">
    <text evidence="9">Catalyzes the hydroxylation of the N(6)-(4-aminobutyl)-L-lysine intermediate produced by deoxyhypusine synthase/DHPS on a critical lysine of the eukaryotic translation initiation factor 5A/eIF-5A. This is the second step of the post-translational modification of that lysine into an unusual amino acid residue named hypusine. Hypusination is unique to mature eIF-5A factor and is essential for its function.</text>
</comment>
<proteinExistence type="inferred from homology"/>
<accession>A0A8B9Q3M7</accession>
<feature type="binding site" evidence="10">
    <location>
        <position position="240"/>
    </location>
    <ligand>
        <name>Fe cation</name>
        <dbReference type="ChEBI" id="CHEBI:24875"/>
        <label>2</label>
    </ligand>
</feature>
<dbReference type="SUPFAM" id="SSF48371">
    <property type="entry name" value="ARM repeat"/>
    <property type="match status" value="1"/>
</dbReference>
<keyword evidence="6 10" id="KW-0408">Iron</keyword>
<evidence type="ECO:0000256" key="3">
    <source>
        <dbReference type="ARBA" id="ARBA00022723"/>
    </source>
</evidence>
<keyword evidence="7 10" id="KW-0503">Monooxygenase</keyword>
<dbReference type="InterPro" id="IPR011989">
    <property type="entry name" value="ARM-like"/>
</dbReference>
<organism evidence="11 12">
    <name type="scientific">Apteryx owenii</name>
    <name type="common">Little spotted kiwi</name>
    <dbReference type="NCBI Taxonomy" id="8824"/>
    <lineage>
        <taxon>Eukaryota</taxon>
        <taxon>Metazoa</taxon>
        <taxon>Chordata</taxon>
        <taxon>Craniata</taxon>
        <taxon>Vertebrata</taxon>
        <taxon>Euteleostomi</taxon>
        <taxon>Archelosauria</taxon>
        <taxon>Archosauria</taxon>
        <taxon>Dinosauria</taxon>
        <taxon>Saurischia</taxon>
        <taxon>Theropoda</taxon>
        <taxon>Coelurosauria</taxon>
        <taxon>Aves</taxon>
        <taxon>Palaeognathae</taxon>
        <taxon>Apterygiformes</taxon>
        <taxon>Apterygidae</taxon>
        <taxon>Apteryx</taxon>
    </lineage>
</organism>
<dbReference type="UniPathway" id="UPA00354"/>
<evidence type="ECO:0000256" key="2">
    <source>
        <dbReference type="ARBA" id="ARBA00005041"/>
    </source>
</evidence>
<comment type="pathway">
    <text evidence="2 10">Protein modification; eIF5A hypusination.</text>
</comment>
<dbReference type="HAMAP" id="MF_03101">
    <property type="entry name" value="Deoxyhypusine_hydroxylase"/>
    <property type="match status" value="1"/>
</dbReference>
<keyword evidence="5 10" id="KW-0560">Oxidoreductase</keyword>
<evidence type="ECO:0000256" key="7">
    <source>
        <dbReference type="ARBA" id="ARBA00023033"/>
    </source>
</evidence>
<reference evidence="11" key="1">
    <citation type="submission" date="2025-08" db="UniProtKB">
        <authorList>
            <consortium name="Ensembl"/>
        </authorList>
    </citation>
    <scope>IDENTIFICATION</scope>
</reference>
<evidence type="ECO:0000256" key="10">
    <source>
        <dbReference type="HAMAP-Rule" id="MF_03101"/>
    </source>
</evidence>
<evidence type="ECO:0000256" key="4">
    <source>
        <dbReference type="ARBA" id="ARBA00022737"/>
    </source>
</evidence>
<dbReference type="SMART" id="SM00567">
    <property type="entry name" value="EZ_HEAT"/>
    <property type="match status" value="6"/>
</dbReference>
<evidence type="ECO:0000256" key="6">
    <source>
        <dbReference type="ARBA" id="ARBA00023004"/>
    </source>
</evidence>
<protein>
    <recommendedName>
        <fullName evidence="10">Deoxyhypusine hydroxylase</fullName>
        <shortName evidence="10">DOHH</shortName>
        <ecNumber evidence="10">1.14.99.29</ecNumber>
    </recommendedName>
    <alternativeName>
        <fullName evidence="10">Deoxyhypusine dioxygenase</fullName>
    </alternativeName>
    <alternativeName>
        <fullName evidence="10">Deoxyhypusine monooxygenase</fullName>
    </alternativeName>
</protein>
<reference evidence="11" key="2">
    <citation type="submission" date="2025-09" db="UniProtKB">
        <authorList>
            <consortium name="Ensembl"/>
        </authorList>
    </citation>
    <scope>IDENTIFICATION</scope>
</reference>
<comment type="cofactor">
    <cofactor evidence="10">
        <name>Fe(2+)</name>
        <dbReference type="ChEBI" id="CHEBI:29033"/>
    </cofactor>
    <text evidence="10">Binds 2 Fe(2+) ions per subunit.</text>
</comment>
<dbReference type="EC" id="1.14.99.29" evidence="10"/>
<feature type="binding site" evidence="10">
    <location>
        <position position="241"/>
    </location>
    <ligand>
        <name>Fe cation</name>
        <dbReference type="ChEBI" id="CHEBI:24875"/>
        <label>2</label>
    </ligand>
</feature>
<feature type="binding site" evidence="10">
    <location>
        <position position="208"/>
    </location>
    <ligand>
        <name>Fe cation</name>
        <dbReference type="ChEBI" id="CHEBI:24875"/>
        <label>2</label>
    </ligand>
</feature>
<dbReference type="InterPro" id="IPR027517">
    <property type="entry name" value="Deoxyhypusine_hydroxylase"/>
</dbReference>
<feature type="binding site" evidence="10">
    <location>
        <position position="57"/>
    </location>
    <ligand>
        <name>Fe cation</name>
        <dbReference type="ChEBI" id="CHEBI:24875"/>
        <label>1</label>
    </ligand>
</feature>